<sequence length="116" mass="13044">SFFAWKCTTVLPVMGSGAGSRLSKPRFLRARFFAECEQFWAGMLCLQTDWMHQRTSQGQFPDRTIMIHTGDICGTDAKSCTSHRYLYNDQVSAQEAHCGIHSCRTFSSRAVILVAS</sequence>
<evidence type="ECO:0000313" key="2">
    <source>
        <dbReference type="Proteomes" id="UP000799539"/>
    </source>
</evidence>
<protein>
    <submittedName>
        <fullName evidence="1">Uncharacterized protein</fullName>
    </submittedName>
</protein>
<dbReference type="Proteomes" id="UP000799539">
    <property type="component" value="Unassembled WGS sequence"/>
</dbReference>
<evidence type="ECO:0000313" key="1">
    <source>
        <dbReference type="EMBL" id="KAF2217798.1"/>
    </source>
</evidence>
<name>A0A6A6FX36_9PEZI</name>
<reference evidence="1" key="1">
    <citation type="journal article" date="2020" name="Stud. Mycol.">
        <title>101 Dothideomycetes genomes: a test case for predicting lifestyles and emergence of pathogens.</title>
        <authorList>
            <person name="Haridas S."/>
            <person name="Albert R."/>
            <person name="Binder M."/>
            <person name="Bloem J."/>
            <person name="Labutti K."/>
            <person name="Salamov A."/>
            <person name="Andreopoulos B."/>
            <person name="Baker S."/>
            <person name="Barry K."/>
            <person name="Bills G."/>
            <person name="Bluhm B."/>
            <person name="Cannon C."/>
            <person name="Castanera R."/>
            <person name="Culley D."/>
            <person name="Daum C."/>
            <person name="Ezra D."/>
            <person name="Gonzalez J."/>
            <person name="Henrissat B."/>
            <person name="Kuo A."/>
            <person name="Liang C."/>
            <person name="Lipzen A."/>
            <person name="Lutzoni F."/>
            <person name="Magnuson J."/>
            <person name="Mondo S."/>
            <person name="Nolan M."/>
            <person name="Ohm R."/>
            <person name="Pangilinan J."/>
            <person name="Park H.-J."/>
            <person name="Ramirez L."/>
            <person name="Alfaro M."/>
            <person name="Sun H."/>
            <person name="Tritt A."/>
            <person name="Yoshinaga Y."/>
            <person name="Zwiers L.-H."/>
            <person name="Turgeon B."/>
            <person name="Goodwin S."/>
            <person name="Spatafora J."/>
            <person name="Crous P."/>
            <person name="Grigoriev I."/>
        </authorList>
    </citation>
    <scope>NUCLEOTIDE SEQUENCE</scope>
    <source>
        <strain evidence="1">SCOH1-5</strain>
    </source>
</reference>
<feature type="non-terminal residue" evidence="1">
    <location>
        <position position="1"/>
    </location>
</feature>
<dbReference type="AlphaFoldDB" id="A0A6A6FX36"/>
<dbReference type="EMBL" id="ML992662">
    <property type="protein sequence ID" value="KAF2217798.1"/>
    <property type="molecule type" value="Genomic_DNA"/>
</dbReference>
<proteinExistence type="predicted"/>
<organism evidence="1 2">
    <name type="scientific">Cercospora zeae-maydis SCOH1-5</name>
    <dbReference type="NCBI Taxonomy" id="717836"/>
    <lineage>
        <taxon>Eukaryota</taxon>
        <taxon>Fungi</taxon>
        <taxon>Dikarya</taxon>
        <taxon>Ascomycota</taxon>
        <taxon>Pezizomycotina</taxon>
        <taxon>Dothideomycetes</taxon>
        <taxon>Dothideomycetidae</taxon>
        <taxon>Mycosphaerellales</taxon>
        <taxon>Mycosphaerellaceae</taxon>
        <taxon>Cercospora</taxon>
    </lineage>
</organism>
<accession>A0A6A6FX36</accession>
<keyword evidence="2" id="KW-1185">Reference proteome</keyword>
<gene>
    <name evidence="1" type="ORF">CERZMDRAFT_89610</name>
</gene>